<evidence type="ECO:0000313" key="9">
    <source>
        <dbReference type="Proteomes" id="UP001566132"/>
    </source>
</evidence>
<evidence type="ECO:0000256" key="4">
    <source>
        <dbReference type="ARBA" id="ARBA00023157"/>
    </source>
</evidence>
<proteinExistence type="inferred from homology"/>
<keyword evidence="3 6" id="KW-0378">Hydrolase</keyword>
<keyword evidence="9" id="KW-1185">Reference proteome</keyword>
<dbReference type="EMBL" id="JBDJPC010000009">
    <property type="protein sequence ID" value="KAL1491255.1"/>
    <property type="molecule type" value="Genomic_DNA"/>
</dbReference>
<reference evidence="8 9" key="1">
    <citation type="submission" date="2024-05" db="EMBL/GenBank/DDBJ databases">
        <title>Genetic variation in Jamaican populations of the coffee berry borer (Hypothenemus hampei).</title>
        <authorList>
            <person name="Errbii M."/>
            <person name="Myrie A."/>
        </authorList>
    </citation>
    <scope>NUCLEOTIDE SEQUENCE [LARGE SCALE GENOMIC DNA]</scope>
    <source>
        <strain evidence="8">JA-Hopewell-2020-01-JO</strain>
        <tissue evidence="8">Whole body</tissue>
    </source>
</reference>
<dbReference type="PROSITE" id="PS00941">
    <property type="entry name" value="CARBOXYLESTERASE_B_2"/>
    <property type="match status" value="1"/>
</dbReference>
<evidence type="ECO:0000313" key="8">
    <source>
        <dbReference type="EMBL" id="KAL1491255.1"/>
    </source>
</evidence>
<evidence type="ECO:0000256" key="1">
    <source>
        <dbReference type="ARBA" id="ARBA00005964"/>
    </source>
</evidence>
<keyword evidence="4" id="KW-1015">Disulfide bond</keyword>
<name>A0ABD1E9K9_HYPHA</name>
<dbReference type="PANTHER" id="PTHR43142:SF1">
    <property type="entry name" value="CARBOXYLIC ESTER HYDROLASE"/>
    <property type="match status" value="1"/>
</dbReference>
<dbReference type="InterPro" id="IPR019819">
    <property type="entry name" value="Carboxylesterase_B_CS"/>
</dbReference>
<dbReference type="AlphaFoldDB" id="A0ABD1E9K9"/>
<evidence type="ECO:0000259" key="7">
    <source>
        <dbReference type="Pfam" id="PF00135"/>
    </source>
</evidence>
<feature type="signal peptide" evidence="6">
    <location>
        <begin position="1"/>
        <end position="19"/>
    </location>
</feature>
<dbReference type="PANTHER" id="PTHR43142">
    <property type="entry name" value="CARBOXYLIC ESTER HYDROLASE"/>
    <property type="match status" value="1"/>
</dbReference>
<evidence type="ECO:0000256" key="6">
    <source>
        <dbReference type="RuleBase" id="RU361235"/>
    </source>
</evidence>
<comment type="similarity">
    <text evidence="1 6">Belongs to the type-B carboxylesterase/lipase family.</text>
</comment>
<organism evidence="8 9">
    <name type="scientific">Hypothenemus hampei</name>
    <name type="common">Coffee berry borer</name>
    <dbReference type="NCBI Taxonomy" id="57062"/>
    <lineage>
        <taxon>Eukaryota</taxon>
        <taxon>Metazoa</taxon>
        <taxon>Ecdysozoa</taxon>
        <taxon>Arthropoda</taxon>
        <taxon>Hexapoda</taxon>
        <taxon>Insecta</taxon>
        <taxon>Pterygota</taxon>
        <taxon>Neoptera</taxon>
        <taxon>Endopterygota</taxon>
        <taxon>Coleoptera</taxon>
        <taxon>Polyphaga</taxon>
        <taxon>Cucujiformia</taxon>
        <taxon>Curculionidae</taxon>
        <taxon>Scolytinae</taxon>
        <taxon>Hypothenemus</taxon>
    </lineage>
</organism>
<dbReference type="InterPro" id="IPR002018">
    <property type="entry name" value="CarbesteraseB"/>
</dbReference>
<evidence type="ECO:0000256" key="2">
    <source>
        <dbReference type="ARBA" id="ARBA00022487"/>
    </source>
</evidence>
<sequence length="564" mass="63511">MMKVSLVIVLLFWCGFGHAKFEGPLIESPSGKLQGKLLRTRNGRQIAAFMGIPYARPPVGQLRFQPPKEFGPWKGILNATKIHPVCPQRDIYRRSLVFEGDEDCLYLNIYTPYHNETKNWPVMVFFHGGGWLCGGGNVQWYAPDILLDQDVVLVVLNYRLGALGFLGTNDDVVPGNNGLKDQNLALKWISTNIKSFGGNSNSVTIFGESAGGASVHYHMLSPLSRGLFHKAIAMSGTSLCIWACAPQNETLANTRTLARSLNCTTASSKAMIECLKQVNVYDIIKRDVIFMKWDFDPMIPFKPTVEPDIEGAFLTQHPIDIIRSGIIAKVPLIVGITTEDGALRGAGILNNEILLNELNSNFDELIPISLMYDKTALNVTKVTNEIRKFYFNNGEIDRTTQDELIKMYTDGWFLNCADETVQLHRNYTPDYPVYYYLFAHRGVASFTKIFGGGDEDYGVCHADDLQYLFPVGDELFPDKTPSKEDRCVATLFSTSFTNFAATGDPTPNNWEKWLPVITNKMEYYHIDAKSPGMREGLFLERAMFWRTLESNPRKQWLLGVKDEL</sequence>
<comment type="caution">
    <text evidence="8">The sequence shown here is derived from an EMBL/GenBank/DDBJ whole genome shotgun (WGS) entry which is preliminary data.</text>
</comment>
<dbReference type="GO" id="GO:0052689">
    <property type="term" value="F:carboxylic ester hydrolase activity"/>
    <property type="evidence" value="ECO:0007669"/>
    <property type="project" value="UniProtKB-KW"/>
</dbReference>
<evidence type="ECO:0000256" key="5">
    <source>
        <dbReference type="ARBA" id="ARBA00023180"/>
    </source>
</evidence>
<accession>A0ABD1E9K9</accession>
<dbReference type="Proteomes" id="UP001566132">
    <property type="component" value="Unassembled WGS sequence"/>
</dbReference>
<dbReference type="SUPFAM" id="SSF53474">
    <property type="entry name" value="alpha/beta-Hydrolases"/>
    <property type="match status" value="1"/>
</dbReference>
<keyword evidence="2" id="KW-0719">Serine esterase</keyword>
<keyword evidence="5" id="KW-0325">Glycoprotein</keyword>
<evidence type="ECO:0000256" key="3">
    <source>
        <dbReference type="ARBA" id="ARBA00022801"/>
    </source>
</evidence>
<dbReference type="InterPro" id="IPR029058">
    <property type="entry name" value="AB_hydrolase_fold"/>
</dbReference>
<feature type="chain" id="PRO_5044526889" description="Carboxylic ester hydrolase" evidence="6">
    <location>
        <begin position="20"/>
        <end position="564"/>
    </location>
</feature>
<keyword evidence="6" id="KW-0732">Signal</keyword>
<gene>
    <name evidence="8" type="ORF">ABEB36_011876</name>
</gene>
<dbReference type="PROSITE" id="PS00122">
    <property type="entry name" value="CARBOXYLESTERASE_B_1"/>
    <property type="match status" value="1"/>
</dbReference>
<dbReference type="Gene3D" id="3.40.50.1820">
    <property type="entry name" value="alpha/beta hydrolase"/>
    <property type="match status" value="1"/>
</dbReference>
<dbReference type="EC" id="3.1.1.-" evidence="6"/>
<dbReference type="InterPro" id="IPR019826">
    <property type="entry name" value="Carboxylesterase_B_AS"/>
</dbReference>
<feature type="domain" description="Carboxylesterase type B" evidence="7">
    <location>
        <begin position="24"/>
        <end position="545"/>
    </location>
</feature>
<protein>
    <recommendedName>
        <fullName evidence="6">Carboxylic ester hydrolase</fullName>
        <ecNumber evidence="6">3.1.1.-</ecNumber>
    </recommendedName>
</protein>
<dbReference type="Pfam" id="PF00135">
    <property type="entry name" value="COesterase"/>
    <property type="match status" value="1"/>
</dbReference>